<evidence type="ECO:0000313" key="3">
    <source>
        <dbReference type="Proteomes" id="UP000762676"/>
    </source>
</evidence>
<feature type="compositionally biased region" description="Polar residues" evidence="1">
    <location>
        <begin position="241"/>
        <end position="253"/>
    </location>
</feature>
<feature type="compositionally biased region" description="Polar residues" evidence="1">
    <location>
        <begin position="264"/>
        <end position="273"/>
    </location>
</feature>
<proteinExistence type="predicted"/>
<protein>
    <submittedName>
        <fullName evidence="2">Uncharacterized protein</fullName>
    </submittedName>
</protein>
<gene>
    <name evidence="2" type="ORF">ElyMa_003066300</name>
</gene>
<keyword evidence="3" id="KW-1185">Reference proteome</keyword>
<organism evidence="2 3">
    <name type="scientific">Elysia marginata</name>
    <dbReference type="NCBI Taxonomy" id="1093978"/>
    <lineage>
        <taxon>Eukaryota</taxon>
        <taxon>Metazoa</taxon>
        <taxon>Spiralia</taxon>
        <taxon>Lophotrochozoa</taxon>
        <taxon>Mollusca</taxon>
        <taxon>Gastropoda</taxon>
        <taxon>Heterobranchia</taxon>
        <taxon>Euthyneura</taxon>
        <taxon>Panpulmonata</taxon>
        <taxon>Sacoglossa</taxon>
        <taxon>Placobranchoidea</taxon>
        <taxon>Plakobranchidae</taxon>
        <taxon>Elysia</taxon>
    </lineage>
</organism>
<feature type="region of interest" description="Disordered" evidence="1">
    <location>
        <begin position="241"/>
        <end position="295"/>
    </location>
</feature>
<name>A0AAV4IK30_9GAST</name>
<dbReference type="Proteomes" id="UP000762676">
    <property type="component" value="Unassembled WGS sequence"/>
</dbReference>
<sequence>MTEPSHFNNKDLNPFGISRVLSDEFGSRSGKKLSLRTLSEAKDRSLPKPQQHYFLQEHQPEQVSGRGDNAYNCDSDSRPASPSSFIDEDRYRHSNFSDDDDAELDQATSKLADNKMNAHIGSHNVRHSKRQTYPNRLKPYDDTDRAQASHAYHPYFHQSRMAQAELHGKDDHSDHTILSVKTGADIAICGQSGLEPSHPNESRPRSSSITGKNQHHGNLPPEAGPAKQHFFEPVDKNIQYTSCTGDFGQSPTVRGSRDGKGESQHPQSGSMDNVPQAPGQNIDHSDVVCSSPQHCSEDVLKNAITKVRDSSS</sequence>
<dbReference type="EMBL" id="BMAT01006342">
    <property type="protein sequence ID" value="GFS10624.1"/>
    <property type="molecule type" value="Genomic_DNA"/>
</dbReference>
<feature type="region of interest" description="Disordered" evidence="1">
    <location>
        <begin position="26"/>
        <end position="87"/>
    </location>
</feature>
<feature type="compositionally biased region" description="Polar residues" evidence="1">
    <location>
        <begin position="72"/>
        <end position="84"/>
    </location>
</feature>
<evidence type="ECO:0000313" key="2">
    <source>
        <dbReference type="EMBL" id="GFS10624.1"/>
    </source>
</evidence>
<reference evidence="2 3" key="1">
    <citation type="journal article" date="2021" name="Elife">
        <title>Chloroplast acquisition without the gene transfer in kleptoplastic sea slugs, Plakobranchus ocellatus.</title>
        <authorList>
            <person name="Maeda T."/>
            <person name="Takahashi S."/>
            <person name="Yoshida T."/>
            <person name="Shimamura S."/>
            <person name="Takaki Y."/>
            <person name="Nagai Y."/>
            <person name="Toyoda A."/>
            <person name="Suzuki Y."/>
            <person name="Arimoto A."/>
            <person name="Ishii H."/>
            <person name="Satoh N."/>
            <person name="Nishiyama T."/>
            <person name="Hasebe M."/>
            <person name="Maruyama T."/>
            <person name="Minagawa J."/>
            <person name="Obokata J."/>
            <person name="Shigenobu S."/>
        </authorList>
    </citation>
    <scope>NUCLEOTIDE SEQUENCE [LARGE SCALE GENOMIC DNA]</scope>
</reference>
<comment type="caution">
    <text evidence="2">The sequence shown here is derived from an EMBL/GenBank/DDBJ whole genome shotgun (WGS) entry which is preliminary data.</text>
</comment>
<dbReference type="AlphaFoldDB" id="A0AAV4IK30"/>
<feature type="region of interest" description="Disordered" evidence="1">
    <location>
        <begin position="190"/>
        <end position="228"/>
    </location>
</feature>
<accession>A0AAV4IK30</accession>
<evidence type="ECO:0000256" key="1">
    <source>
        <dbReference type="SAM" id="MobiDB-lite"/>
    </source>
</evidence>